<accession>A0A7Z0J9K6</accession>
<keyword evidence="1" id="KW-1133">Transmembrane helix</keyword>
<evidence type="ECO:0000313" key="3">
    <source>
        <dbReference type="Proteomes" id="UP000572051"/>
    </source>
</evidence>
<evidence type="ECO:0000313" key="2">
    <source>
        <dbReference type="EMBL" id="NYJ34323.1"/>
    </source>
</evidence>
<keyword evidence="1" id="KW-0812">Transmembrane</keyword>
<name>A0A7Z0J9K6_9ACTN</name>
<feature type="transmembrane region" description="Helical" evidence="1">
    <location>
        <begin position="103"/>
        <end position="127"/>
    </location>
</feature>
<comment type="caution">
    <text evidence="2">The sequence shown here is derived from an EMBL/GenBank/DDBJ whole genome shotgun (WGS) entry which is preliminary data.</text>
</comment>
<dbReference type="RefSeq" id="WP_312889206.1">
    <property type="nucleotide sequence ID" value="NZ_JACCFS010000001.1"/>
</dbReference>
<sequence length="186" mass="20833">MPWHYAMLVTHIFGGTVLMLLVVLQVWPWLRGRHPAVHRWSGRVYVFGGVVFVGVPALLIPPLSHTGPSSQVGSTLWALAWLAFTVTGYVMACRRRFADHRRWMLRSFVLLYGIALNRLAVAALLLVMLPQAESVYGGDVGTPAIDLAPASLFLSWMLPLVLLEWWFQRRRSPRARPGARPTPVGV</sequence>
<feature type="transmembrane region" description="Helical" evidence="1">
    <location>
        <begin position="6"/>
        <end position="30"/>
    </location>
</feature>
<organism evidence="2 3">
    <name type="scientific">Nocardiopsis aegyptia</name>
    <dbReference type="NCBI Taxonomy" id="220378"/>
    <lineage>
        <taxon>Bacteria</taxon>
        <taxon>Bacillati</taxon>
        <taxon>Actinomycetota</taxon>
        <taxon>Actinomycetes</taxon>
        <taxon>Streptosporangiales</taxon>
        <taxon>Nocardiopsidaceae</taxon>
        <taxon>Nocardiopsis</taxon>
    </lineage>
</organism>
<dbReference type="Pfam" id="PF10067">
    <property type="entry name" value="DUF2306"/>
    <property type="match status" value="1"/>
</dbReference>
<proteinExistence type="predicted"/>
<keyword evidence="3" id="KW-1185">Reference proteome</keyword>
<protein>
    <recommendedName>
        <fullName evidence="4">DUF2306 domain-containing protein</fullName>
    </recommendedName>
</protein>
<dbReference type="EMBL" id="JACCFS010000001">
    <property type="protein sequence ID" value="NYJ34323.1"/>
    <property type="molecule type" value="Genomic_DNA"/>
</dbReference>
<feature type="transmembrane region" description="Helical" evidence="1">
    <location>
        <begin position="42"/>
        <end position="60"/>
    </location>
</feature>
<feature type="transmembrane region" description="Helical" evidence="1">
    <location>
        <begin position="72"/>
        <end position="91"/>
    </location>
</feature>
<evidence type="ECO:0000256" key="1">
    <source>
        <dbReference type="SAM" id="Phobius"/>
    </source>
</evidence>
<gene>
    <name evidence="2" type="ORF">HNR10_002204</name>
</gene>
<dbReference type="AlphaFoldDB" id="A0A7Z0J9K6"/>
<feature type="transmembrane region" description="Helical" evidence="1">
    <location>
        <begin position="147"/>
        <end position="167"/>
    </location>
</feature>
<reference evidence="2 3" key="1">
    <citation type="submission" date="2020-07" db="EMBL/GenBank/DDBJ databases">
        <title>Sequencing the genomes of 1000 actinobacteria strains.</title>
        <authorList>
            <person name="Klenk H.-P."/>
        </authorList>
    </citation>
    <scope>NUCLEOTIDE SEQUENCE [LARGE SCALE GENOMIC DNA]</scope>
    <source>
        <strain evidence="2 3">DSM 44442</strain>
    </source>
</reference>
<evidence type="ECO:0008006" key="4">
    <source>
        <dbReference type="Google" id="ProtNLM"/>
    </source>
</evidence>
<dbReference type="InterPro" id="IPR018750">
    <property type="entry name" value="DUF2306_membrane"/>
</dbReference>
<dbReference type="Proteomes" id="UP000572051">
    <property type="component" value="Unassembled WGS sequence"/>
</dbReference>
<keyword evidence="1" id="KW-0472">Membrane</keyword>